<sequence>MVSVPPLAWITSLNEQDGKELTEWSRELSRKLAKGKAEAQWPKDGTWDKVVILAVRTWLINKRKEVAKQSWKRTRRLDGMNKYVGYRKRSGDMLGKTVHATVNEGKPVSKQDEVKPVSKQEEALNSVVRPASSTPPPPYQSEPKPPAGIYPSLAHLYLTDTAPLQGKFSVQGELNLVEVEPVHLLMTRPTCSEEHLDNRLQQTSFPI</sequence>
<protein>
    <submittedName>
        <fullName evidence="1">Uncharacterized protein</fullName>
    </submittedName>
</protein>
<evidence type="ECO:0000313" key="2">
    <source>
        <dbReference type="Proteomes" id="UP001157502"/>
    </source>
</evidence>
<gene>
    <name evidence="1" type="ORF">DPEC_G00063370</name>
</gene>
<organism evidence="1 2">
    <name type="scientific">Dallia pectoralis</name>
    <name type="common">Alaska blackfish</name>
    <dbReference type="NCBI Taxonomy" id="75939"/>
    <lineage>
        <taxon>Eukaryota</taxon>
        <taxon>Metazoa</taxon>
        <taxon>Chordata</taxon>
        <taxon>Craniata</taxon>
        <taxon>Vertebrata</taxon>
        <taxon>Euteleostomi</taxon>
        <taxon>Actinopterygii</taxon>
        <taxon>Neopterygii</taxon>
        <taxon>Teleostei</taxon>
        <taxon>Protacanthopterygii</taxon>
        <taxon>Esociformes</taxon>
        <taxon>Umbridae</taxon>
        <taxon>Dallia</taxon>
    </lineage>
</organism>
<comment type="caution">
    <text evidence="1">The sequence shown here is derived from an EMBL/GenBank/DDBJ whole genome shotgun (WGS) entry which is preliminary data.</text>
</comment>
<reference evidence="1" key="1">
    <citation type="submission" date="2021-05" db="EMBL/GenBank/DDBJ databases">
        <authorList>
            <person name="Pan Q."/>
            <person name="Jouanno E."/>
            <person name="Zahm M."/>
            <person name="Klopp C."/>
            <person name="Cabau C."/>
            <person name="Louis A."/>
            <person name="Berthelot C."/>
            <person name="Parey E."/>
            <person name="Roest Crollius H."/>
            <person name="Montfort J."/>
            <person name="Robinson-Rechavi M."/>
            <person name="Bouchez O."/>
            <person name="Lampietro C."/>
            <person name="Lopez Roques C."/>
            <person name="Donnadieu C."/>
            <person name="Postlethwait J."/>
            <person name="Bobe J."/>
            <person name="Dillon D."/>
            <person name="Chandos A."/>
            <person name="von Hippel F."/>
            <person name="Guiguen Y."/>
        </authorList>
    </citation>
    <scope>NUCLEOTIDE SEQUENCE</scope>
    <source>
        <strain evidence="1">YG-Jan2019</strain>
    </source>
</reference>
<proteinExistence type="predicted"/>
<name>A0ACC2H7E1_DALPE</name>
<dbReference type="EMBL" id="CM055732">
    <property type="protein sequence ID" value="KAJ8011924.1"/>
    <property type="molecule type" value="Genomic_DNA"/>
</dbReference>
<evidence type="ECO:0000313" key="1">
    <source>
        <dbReference type="EMBL" id="KAJ8011924.1"/>
    </source>
</evidence>
<keyword evidence="2" id="KW-1185">Reference proteome</keyword>
<dbReference type="Proteomes" id="UP001157502">
    <property type="component" value="Chromosome 5"/>
</dbReference>
<accession>A0ACC2H7E1</accession>